<dbReference type="STRING" id="159291.SAMN05920897_10220"/>
<accession>A0A1N6NX99</accession>
<dbReference type="AlphaFoldDB" id="A0A1N6NX99"/>
<proteinExistence type="predicted"/>
<evidence type="ECO:0000313" key="1">
    <source>
        <dbReference type="EMBL" id="SIP96734.1"/>
    </source>
</evidence>
<dbReference type="OrthoDB" id="445589at2"/>
<dbReference type="RefSeq" id="WP_076487579.1">
    <property type="nucleotide sequence ID" value="NZ_FTMS01000002.1"/>
</dbReference>
<reference evidence="2" key="1">
    <citation type="submission" date="2017-01" db="EMBL/GenBank/DDBJ databases">
        <authorList>
            <person name="Varghese N."/>
            <person name="Submissions S."/>
        </authorList>
    </citation>
    <scope>NUCLEOTIDE SEQUENCE [LARGE SCALE GENOMIC DNA]</scope>
    <source>
        <strain evidence="2">ASpG1</strain>
    </source>
</reference>
<sequence length="170" mass="19398">MIMEVTLQDGPRTVQVPANSQELALRKGPGGVARPDLWLSSVALQIRAPESWWNQARAYFPEVLWLRSRPDKDETGERRLTQEDFETPLPEGVIQALNNYILCGDRSSLRAQLPANFIRVGVVQTNLAIVADLFRERGHYNDGHWASFCRILRDEPRLARAFDQEKGERS</sequence>
<gene>
    <name evidence="1" type="ORF">SAMN05920897_10220</name>
</gene>
<protein>
    <submittedName>
        <fullName evidence="1">Uncharacterized protein</fullName>
    </submittedName>
</protein>
<evidence type="ECO:0000313" key="2">
    <source>
        <dbReference type="Proteomes" id="UP000186400"/>
    </source>
</evidence>
<dbReference type="Proteomes" id="UP000186400">
    <property type="component" value="Unassembled WGS sequence"/>
</dbReference>
<name>A0A1N6NX99_9SPIO</name>
<keyword evidence="2" id="KW-1185">Reference proteome</keyword>
<dbReference type="EMBL" id="FTMS01000002">
    <property type="protein sequence ID" value="SIP96734.1"/>
    <property type="molecule type" value="Genomic_DNA"/>
</dbReference>
<organism evidence="1 2">
    <name type="scientific">Alkalispirochaeta americana</name>
    <dbReference type="NCBI Taxonomy" id="159291"/>
    <lineage>
        <taxon>Bacteria</taxon>
        <taxon>Pseudomonadati</taxon>
        <taxon>Spirochaetota</taxon>
        <taxon>Spirochaetia</taxon>
        <taxon>Spirochaetales</taxon>
        <taxon>Spirochaetaceae</taxon>
        <taxon>Alkalispirochaeta</taxon>
    </lineage>
</organism>